<evidence type="ECO:0000313" key="3">
    <source>
        <dbReference type="WBParaSite" id="GPLIN_001492500"/>
    </source>
</evidence>
<dbReference type="WBParaSite" id="GPLIN_001492500">
    <property type="protein sequence ID" value="GPLIN_001492500"/>
    <property type="gene ID" value="GPLIN_001492500"/>
</dbReference>
<feature type="region of interest" description="Disordered" evidence="1">
    <location>
        <begin position="49"/>
        <end position="68"/>
    </location>
</feature>
<keyword evidence="2" id="KW-1185">Reference proteome</keyword>
<evidence type="ECO:0000313" key="2">
    <source>
        <dbReference type="Proteomes" id="UP000050741"/>
    </source>
</evidence>
<evidence type="ECO:0000256" key="1">
    <source>
        <dbReference type="SAM" id="MobiDB-lite"/>
    </source>
</evidence>
<organism evidence="2 3">
    <name type="scientific">Globodera pallida</name>
    <name type="common">Potato cyst nematode worm</name>
    <name type="synonym">Heterodera pallida</name>
    <dbReference type="NCBI Taxonomy" id="36090"/>
    <lineage>
        <taxon>Eukaryota</taxon>
        <taxon>Metazoa</taxon>
        <taxon>Ecdysozoa</taxon>
        <taxon>Nematoda</taxon>
        <taxon>Chromadorea</taxon>
        <taxon>Rhabditida</taxon>
        <taxon>Tylenchina</taxon>
        <taxon>Tylenchomorpha</taxon>
        <taxon>Tylenchoidea</taxon>
        <taxon>Heteroderidae</taxon>
        <taxon>Heteroderinae</taxon>
        <taxon>Globodera</taxon>
    </lineage>
</organism>
<reference evidence="3" key="2">
    <citation type="submission" date="2016-06" db="UniProtKB">
        <authorList>
            <consortium name="WormBaseParasite"/>
        </authorList>
    </citation>
    <scope>IDENTIFICATION</scope>
</reference>
<dbReference type="AlphaFoldDB" id="A0A183CPW7"/>
<dbReference type="Proteomes" id="UP000050741">
    <property type="component" value="Unassembled WGS sequence"/>
</dbReference>
<proteinExistence type="predicted"/>
<reference evidence="2" key="1">
    <citation type="submission" date="2014-05" db="EMBL/GenBank/DDBJ databases">
        <title>The genome and life-stage specific transcriptomes of Globodera pallida elucidate key aspects of plant parasitism by a cyst nematode.</title>
        <authorList>
            <person name="Cotton J.A."/>
            <person name="Lilley C.J."/>
            <person name="Jones L.M."/>
            <person name="Kikuchi T."/>
            <person name="Reid A.J."/>
            <person name="Thorpe P."/>
            <person name="Tsai I.J."/>
            <person name="Beasley H."/>
            <person name="Blok V."/>
            <person name="Cock P.J.A."/>
            <person name="Van den Akker S.E."/>
            <person name="Holroyd N."/>
            <person name="Hunt M."/>
            <person name="Mantelin S."/>
            <person name="Naghra H."/>
            <person name="Pain A."/>
            <person name="Palomares-Rius J.E."/>
            <person name="Zarowiecki M."/>
            <person name="Berriman M."/>
            <person name="Jones J.T."/>
            <person name="Urwin P.E."/>
        </authorList>
    </citation>
    <scope>NUCLEOTIDE SEQUENCE [LARGE SCALE GENOMIC DNA]</scope>
    <source>
        <strain evidence="2">Lindley</strain>
    </source>
</reference>
<protein>
    <submittedName>
        <fullName evidence="3">Ribosomal_S7 domain-containing protein</fullName>
    </submittedName>
</protein>
<accession>A0A183CPW7</accession>
<name>A0A183CPW7_GLOPA</name>
<sequence length="117" mass="13183">MIARFIRNFLNGQHIIHKIRQVQAVRLTFLHQCIKNECPPAAVLSLGARMASSSSSSNHPRQRSKRLRRARAVQVLLKMLKVADPARRQELMLAIKTAPIKRSLTHTVQAQQKGGAE</sequence>